<keyword evidence="5" id="KW-0833">Ubl conjugation pathway</keyword>
<dbReference type="SMART" id="SM00504">
    <property type="entry name" value="Ubox"/>
    <property type="match status" value="1"/>
</dbReference>
<dbReference type="InterPro" id="IPR011990">
    <property type="entry name" value="TPR-like_helical_dom_sf"/>
</dbReference>
<dbReference type="Pfam" id="PF04564">
    <property type="entry name" value="U-box"/>
    <property type="match status" value="1"/>
</dbReference>
<dbReference type="GO" id="GO:0051087">
    <property type="term" value="F:protein-folding chaperone binding"/>
    <property type="evidence" value="ECO:0007669"/>
    <property type="project" value="TreeGrafter"/>
</dbReference>
<comment type="catalytic activity">
    <reaction evidence="1">
        <text>S-ubiquitinyl-[E2 ubiquitin-conjugating enzyme]-L-cysteine + [acceptor protein]-L-lysine = [E2 ubiquitin-conjugating enzyme]-L-cysteine + N(6)-ubiquitinyl-[acceptor protein]-L-lysine.</text>
        <dbReference type="EC" id="2.3.2.27"/>
    </reaction>
</comment>
<keyword evidence="4" id="KW-0677">Repeat</keyword>
<feature type="domain" description="U-box" evidence="6">
    <location>
        <begin position="216"/>
        <end position="289"/>
    </location>
</feature>
<dbReference type="Gene3D" id="3.30.40.10">
    <property type="entry name" value="Zinc/RING finger domain, C3HC4 (zinc finger)"/>
    <property type="match status" value="1"/>
</dbReference>
<dbReference type="SUPFAM" id="SSF48452">
    <property type="entry name" value="TPR-like"/>
    <property type="match status" value="1"/>
</dbReference>
<dbReference type="HOGENOM" id="CLU_816552_0_0_1"/>
<dbReference type="SUPFAM" id="SSF57850">
    <property type="entry name" value="RING/U-box"/>
    <property type="match status" value="1"/>
</dbReference>
<dbReference type="PROSITE" id="PS51698">
    <property type="entry name" value="U_BOX"/>
    <property type="match status" value="1"/>
</dbReference>
<dbReference type="OMA" id="EYLQCHI"/>
<keyword evidence="8" id="KW-1185">Reference proteome</keyword>
<dbReference type="eggNOG" id="KOG4642">
    <property type="taxonomic scope" value="Eukaryota"/>
</dbReference>
<dbReference type="PANTHER" id="PTHR46803">
    <property type="entry name" value="E3 UBIQUITIN-PROTEIN LIGASE CHIP"/>
    <property type="match status" value="1"/>
</dbReference>
<dbReference type="InterPro" id="IPR003613">
    <property type="entry name" value="Ubox_domain"/>
</dbReference>
<dbReference type="GO" id="GO:0000209">
    <property type="term" value="P:protein polyubiquitination"/>
    <property type="evidence" value="ECO:0007669"/>
    <property type="project" value="TreeGrafter"/>
</dbReference>
<dbReference type="KEGG" id="pgu:PGUG_00199"/>
<keyword evidence="3" id="KW-0808">Transferase</keyword>
<dbReference type="STRING" id="294746.A5DA94"/>
<accession>A5DA94</accession>
<proteinExistence type="predicted"/>
<gene>
    <name evidence="7" type="ORF">PGUG_00199</name>
</gene>
<dbReference type="GO" id="GO:0043161">
    <property type="term" value="P:proteasome-mediated ubiquitin-dependent protein catabolic process"/>
    <property type="evidence" value="ECO:0007669"/>
    <property type="project" value="TreeGrafter"/>
</dbReference>
<evidence type="ECO:0000256" key="3">
    <source>
        <dbReference type="ARBA" id="ARBA00022679"/>
    </source>
</evidence>
<dbReference type="GO" id="GO:0005737">
    <property type="term" value="C:cytoplasm"/>
    <property type="evidence" value="ECO:0007669"/>
    <property type="project" value="TreeGrafter"/>
</dbReference>
<reference evidence="7 8" key="1">
    <citation type="journal article" date="2009" name="Nature">
        <title>Evolution of pathogenicity and sexual reproduction in eight Candida genomes.</title>
        <authorList>
            <person name="Butler G."/>
            <person name="Rasmussen M.D."/>
            <person name="Lin M.F."/>
            <person name="Santos M.A."/>
            <person name="Sakthikumar S."/>
            <person name="Munro C.A."/>
            <person name="Rheinbay E."/>
            <person name="Grabherr M."/>
            <person name="Forche A."/>
            <person name="Reedy J.L."/>
            <person name="Agrafioti I."/>
            <person name="Arnaud M.B."/>
            <person name="Bates S."/>
            <person name="Brown A.J."/>
            <person name="Brunke S."/>
            <person name="Costanzo M.C."/>
            <person name="Fitzpatrick D.A."/>
            <person name="de Groot P.W."/>
            <person name="Harris D."/>
            <person name="Hoyer L.L."/>
            <person name="Hube B."/>
            <person name="Klis F.M."/>
            <person name="Kodira C."/>
            <person name="Lennard N."/>
            <person name="Logue M.E."/>
            <person name="Martin R."/>
            <person name="Neiman A.M."/>
            <person name="Nikolaou E."/>
            <person name="Quail M.A."/>
            <person name="Quinn J."/>
            <person name="Santos M.C."/>
            <person name="Schmitzberger F.F."/>
            <person name="Sherlock G."/>
            <person name="Shah P."/>
            <person name="Silverstein K.A."/>
            <person name="Skrzypek M.S."/>
            <person name="Soll D."/>
            <person name="Staggs R."/>
            <person name="Stansfield I."/>
            <person name="Stumpf M.P."/>
            <person name="Sudbery P.E."/>
            <person name="Srikantha T."/>
            <person name="Zeng Q."/>
            <person name="Berman J."/>
            <person name="Berriman M."/>
            <person name="Heitman J."/>
            <person name="Gow N.A."/>
            <person name="Lorenz M.C."/>
            <person name="Birren B.W."/>
            <person name="Kellis M."/>
            <person name="Cuomo C.A."/>
        </authorList>
    </citation>
    <scope>NUCLEOTIDE SEQUENCE [LARGE SCALE GENOMIC DNA]</scope>
    <source>
        <strain evidence="8">ATCC 6260 / CBS 566 / DSM 6381 / JCM 1539 / NBRC 10279 / NRRL Y-324</strain>
    </source>
</reference>
<dbReference type="InterPro" id="IPR013083">
    <property type="entry name" value="Znf_RING/FYVE/PHD"/>
</dbReference>
<dbReference type="VEuPathDB" id="FungiDB:PGUG_00199"/>
<evidence type="ECO:0000259" key="6">
    <source>
        <dbReference type="PROSITE" id="PS51698"/>
    </source>
</evidence>
<sequence length="289" mass="33590">MLSYEEKASECMKNEEYSKAINYYTLCINNGEATTKAYSGRATAYYHNCKQSNSSDSTSQMRKVAKDCQDALKLDAQNYEASYYLGLSYSEMKDKGDKGLKIIQEAYQKSLSNAKTYKHYTLPQKIYETLTTMMQDKRLEKIKQSVTDSVPLFDKVLRVREAQYHQDIDTLTKNKRVSSKWMQLAKVKLAERYHRDVENLVDIFSRGCPDSAIDLEPPSYLCDPISFHLFLEPMVTPSGHSYEKSWLLQHLEKHDYDPLTRQKIQRDQCYPNYALKQCVDNYLQSKALS</sequence>
<dbReference type="Proteomes" id="UP000001997">
    <property type="component" value="Unassembled WGS sequence"/>
</dbReference>
<dbReference type="EMBL" id="CH408155">
    <property type="protein sequence ID" value="EDK36101.2"/>
    <property type="molecule type" value="Genomic_DNA"/>
</dbReference>
<dbReference type="Gene3D" id="1.25.40.10">
    <property type="entry name" value="Tetratricopeptide repeat domain"/>
    <property type="match status" value="1"/>
</dbReference>
<dbReference type="RefSeq" id="XP_001486822.2">
    <property type="nucleotide sequence ID" value="XM_001486772.1"/>
</dbReference>
<dbReference type="GO" id="GO:0045862">
    <property type="term" value="P:positive regulation of proteolysis"/>
    <property type="evidence" value="ECO:0007669"/>
    <property type="project" value="TreeGrafter"/>
</dbReference>
<name>A5DA94_PICGU</name>
<dbReference type="PANTHER" id="PTHR46803:SF2">
    <property type="entry name" value="E3 UBIQUITIN-PROTEIN LIGASE CHIP"/>
    <property type="match status" value="1"/>
</dbReference>
<evidence type="ECO:0000256" key="2">
    <source>
        <dbReference type="ARBA" id="ARBA00012483"/>
    </source>
</evidence>
<evidence type="ECO:0000256" key="4">
    <source>
        <dbReference type="ARBA" id="ARBA00022737"/>
    </source>
</evidence>
<protein>
    <recommendedName>
        <fullName evidence="2">RING-type E3 ubiquitin transferase</fullName>
        <ecNumber evidence="2">2.3.2.27</ecNumber>
    </recommendedName>
</protein>
<dbReference type="AlphaFoldDB" id="A5DA94"/>
<dbReference type="GO" id="GO:0071218">
    <property type="term" value="P:cellular response to misfolded protein"/>
    <property type="evidence" value="ECO:0007669"/>
    <property type="project" value="TreeGrafter"/>
</dbReference>
<dbReference type="InParanoid" id="A5DA94"/>
<organism evidence="7 8">
    <name type="scientific">Meyerozyma guilliermondii (strain ATCC 6260 / CBS 566 / DSM 6381 / JCM 1539 / NBRC 10279 / NRRL Y-324)</name>
    <name type="common">Yeast</name>
    <name type="synonym">Candida guilliermondii</name>
    <dbReference type="NCBI Taxonomy" id="294746"/>
    <lineage>
        <taxon>Eukaryota</taxon>
        <taxon>Fungi</taxon>
        <taxon>Dikarya</taxon>
        <taxon>Ascomycota</taxon>
        <taxon>Saccharomycotina</taxon>
        <taxon>Pichiomycetes</taxon>
        <taxon>Debaryomycetaceae</taxon>
        <taxon>Meyerozyma</taxon>
    </lineage>
</organism>
<dbReference type="EC" id="2.3.2.27" evidence="2"/>
<evidence type="ECO:0000313" key="8">
    <source>
        <dbReference type="Proteomes" id="UP000001997"/>
    </source>
</evidence>
<evidence type="ECO:0000256" key="1">
    <source>
        <dbReference type="ARBA" id="ARBA00000900"/>
    </source>
</evidence>
<dbReference type="OrthoDB" id="629492at2759"/>
<evidence type="ECO:0000313" key="7">
    <source>
        <dbReference type="EMBL" id="EDK36101.2"/>
    </source>
</evidence>
<evidence type="ECO:0000256" key="5">
    <source>
        <dbReference type="ARBA" id="ARBA00022786"/>
    </source>
</evidence>
<dbReference type="GO" id="GO:0061630">
    <property type="term" value="F:ubiquitin protein ligase activity"/>
    <property type="evidence" value="ECO:0007669"/>
    <property type="project" value="UniProtKB-EC"/>
</dbReference>
<dbReference type="GO" id="GO:0006515">
    <property type="term" value="P:protein quality control for misfolded or incompletely synthesized proteins"/>
    <property type="evidence" value="ECO:0007669"/>
    <property type="project" value="TreeGrafter"/>
</dbReference>
<dbReference type="GeneID" id="5129559"/>